<proteinExistence type="predicted"/>
<dbReference type="EMBL" id="MN740898">
    <property type="protein sequence ID" value="QHU17141.1"/>
    <property type="molecule type" value="Genomic_DNA"/>
</dbReference>
<organism evidence="1">
    <name type="scientific">viral metagenome</name>
    <dbReference type="NCBI Taxonomy" id="1070528"/>
    <lineage>
        <taxon>unclassified sequences</taxon>
        <taxon>metagenomes</taxon>
        <taxon>organismal metagenomes</taxon>
    </lineage>
</organism>
<sequence length="229" mass="25988">MPEVQQHGKIWEEALLLVYGATQEEIKNIKYTSKMDLPREFNRLNQVDLSIKCTCHMNIVCMADALRTFDAVSSGEPLHMIVIMYVQNDDTNTKQLVRIIEVDLTNSREILFGTLTREQVEAVDGAVKSVPQRRRPTPEEHAQMYSIRDAAQALSGAIQLNIKCNSTQSRLQCSFNQFQKFLNENPARIVAQSSNGKFRDREVIAEISSGRRRFKKKTADENLTAPISG</sequence>
<protein>
    <submittedName>
        <fullName evidence="1">Uncharacterized protein</fullName>
    </submittedName>
</protein>
<evidence type="ECO:0000313" key="1">
    <source>
        <dbReference type="EMBL" id="QHU17141.1"/>
    </source>
</evidence>
<name>A0A6C0KJ05_9ZZZZ</name>
<reference evidence="1" key="1">
    <citation type="journal article" date="2020" name="Nature">
        <title>Giant virus diversity and host interactions through global metagenomics.</title>
        <authorList>
            <person name="Schulz F."/>
            <person name="Roux S."/>
            <person name="Paez-Espino D."/>
            <person name="Jungbluth S."/>
            <person name="Walsh D.A."/>
            <person name="Denef V.J."/>
            <person name="McMahon K.D."/>
            <person name="Konstantinidis K.T."/>
            <person name="Eloe-Fadrosh E.A."/>
            <person name="Kyrpides N.C."/>
            <person name="Woyke T."/>
        </authorList>
    </citation>
    <scope>NUCLEOTIDE SEQUENCE</scope>
    <source>
        <strain evidence="1">GVMAG-S-3300012000-57</strain>
    </source>
</reference>
<dbReference type="AlphaFoldDB" id="A0A6C0KJ05"/>
<accession>A0A6C0KJ05</accession>